<dbReference type="EMBL" id="MFSY01000004">
    <property type="protein sequence ID" value="OGI47934.1"/>
    <property type="molecule type" value="Genomic_DNA"/>
</dbReference>
<organism evidence="2 3">
    <name type="scientific">Candidatus Muproteobacteria bacterium RIFCSPHIGHO2_01_FULL_65_16</name>
    <dbReference type="NCBI Taxonomy" id="1817764"/>
    <lineage>
        <taxon>Bacteria</taxon>
        <taxon>Pseudomonadati</taxon>
        <taxon>Pseudomonadota</taxon>
        <taxon>Candidatus Muproteobacteria</taxon>
    </lineage>
</organism>
<name>A0A1F6TS22_9PROT</name>
<feature type="compositionally biased region" description="Basic and acidic residues" evidence="1">
    <location>
        <begin position="20"/>
        <end position="29"/>
    </location>
</feature>
<sequence>MSAPGAANTNAQSLPGSTRGQDRAQERMSDQGLAHQKSGKKKDGAAGAGLPLPPVPKKLAPPKPPLP</sequence>
<feature type="compositionally biased region" description="Polar residues" evidence="1">
    <location>
        <begin position="7"/>
        <end position="19"/>
    </location>
</feature>
<gene>
    <name evidence="2" type="ORF">A2637_05065</name>
</gene>
<protein>
    <submittedName>
        <fullName evidence="2">Uncharacterized protein</fullName>
    </submittedName>
</protein>
<dbReference type="AlphaFoldDB" id="A0A1F6TS22"/>
<accession>A0A1F6TS22</accession>
<evidence type="ECO:0000313" key="3">
    <source>
        <dbReference type="Proteomes" id="UP000179360"/>
    </source>
</evidence>
<comment type="caution">
    <text evidence="2">The sequence shown here is derived from an EMBL/GenBank/DDBJ whole genome shotgun (WGS) entry which is preliminary data.</text>
</comment>
<feature type="region of interest" description="Disordered" evidence="1">
    <location>
        <begin position="1"/>
        <end position="67"/>
    </location>
</feature>
<feature type="compositionally biased region" description="Pro residues" evidence="1">
    <location>
        <begin position="51"/>
        <end position="67"/>
    </location>
</feature>
<proteinExistence type="predicted"/>
<dbReference type="Proteomes" id="UP000179360">
    <property type="component" value="Unassembled WGS sequence"/>
</dbReference>
<reference evidence="2 3" key="1">
    <citation type="journal article" date="2016" name="Nat. Commun.">
        <title>Thousands of microbial genomes shed light on interconnected biogeochemical processes in an aquifer system.</title>
        <authorList>
            <person name="Anantharaman K."/>
            <person name="Brown C.T."/>
            <person name="Hug L.A."/>
            <person name="Sharon I."/>
            <person name="Castelle C.J."/>
            <person name="Probst A.J."/>
            <person name="Thomas B.C."/>
            <person name="Singh A."/>
            <person name="Wilkins M.J."/>
            <person name="Karaoz U."/>
            <person name="Brodie E.L."/>
            <person name="Williams K.H."/>
            <person name="Hubbard S.S."/>
            <person name="Banfield J.F."/>
        </authorList>
    </citation>
    <scope>NUCLEOTIDE SEQUENCE [LARGE SCALE GENOMIC DNA]</scope>
</reference>
<evidence type="ECO:0000256" key="1">
    <source>
        <dbReference type="SAM" id="MobiDB-lite"/>
    </source>
</evidence>
<evidence type="ECO:0000313" key="2">
    <source>
        <dbReference type="EMBL" id="OGI47934.1"/>
    </source>
</evidence>